<dbReference type="EMBL" id="JAGFMF010012271">
    <property type="protein sequence ID" value="KAG8505047.1"/>
    <property type="molecule type" value="Genomic_DNA"/>
</dbReference>
<dbReference type="PANTHER" id="PTHR37353">
    <property type="entry name" value="RIKEN CDNA 4921517D22 GENE"/>
    <property type="match status" value="1"/>
</dbReference>
<keyword evidence="2" id="KW-1185">Reference proteome</keyword>
<gene>
    <name evidence="1" type="ORF">J0S82_005492</name>
</gene>
<accession>A0A8J5ZS01</accession>
<dbReference type="AlphaFoldDB" id="A0A8J5ZS01"/>
<sequence>MPELYASVENFNKERKKSNLLKTQGISLEEAQKMLIQNLIAMSFISRTDVREDLQPIFEAKVDRREVKPTSMTDLLHCSLLDSSLAPLEKLSNSQKRLAQYGISPPVHTFPYDILIHHASSLALIELRKKIQRTLTIGRLGLHRSSMGELIIDHRTPKYLLVDPEKQFLDLRDLEWRYYKGLVKWKQHTSESITDIKYSGEKRFVASQQMPDVLLPPLVHSSLIIYPQ</sequence>
<name>A0A8J5ZS01_GALPY</name>
<dbReference type="Proteomes" id="UP000700334">
    <property type="component" value="Unassembled WGS sequence"/>
</dbReference>
<proteinExistence type="predicted"/>
<reference evidence="1" key="1">
    <citation type="journal article" date="2021" name="Evol. Appl.">
        <title>The genome of the Pyrenean desman and the effects of bottlenecks and inbreeding on the genomic landscape of an endangered species.</title>
        <authorList>
            <person name="Escoda L."/>
            <person name="Castresana J."/>
        </authorList>
    </citation>
    <scope>NUCLEOTIDE SEQUENCE</scope>
    <source>
        <strain evidence="1">IBE-C5619</strain>
    </source>
</reference>
<dbReference type="PANTHER" id="PTHR37353:SF1">
    <property type="entry name" value="RIKEN CDNA 4921517D22 GENE"/>
    <property type="match status" value="1"/>
</dbReference>
<evidence type="ECO:0000313" key="2">
    <source>
        <dbReference type="Proteomes" id="UP000700334"/>
    </source>
</evidence>
<dbReference type="Pfam" id="PF17673">
    <property type="entry name" value="DUF5532"/>
    <property type="match status" value="1"/>
</dbReference>
<feature type="non-terminal residue" evidence="1">
    <location>
        <position position="228"/>
    </location>
</feature>
<evidence type="ECO:0000313" key="1">
    <source>
        <dbReference type="EMBL" id="KAG8505047.1"/>
    </source>
</evidence>
<comment type="caution">
    <text evidence="1">The sequence shown here is derived from an EMBL/GenBank/DDBJ whole genome shotgun (WGS) entry which is preliminary data.</text>
</comment>
<protein>
    <submittedName>
        <fullName evidence="1">Uncharacterized protein</fullName>
    </submittedName>
</protein>
<dbReference type="InterPro" id="IPR040022">
    <property type="entry name" value="C9orf153-like"/>
</dbReference>
<organism evidence="1 2">
    <name type="scientific">Galemys pyrenaicus</name>
    <name type="common">Iberian desman</name>
    <name type="synonym">Pyrenean desman</name>
    <dbReference type="NCBI Taxonomy" id="202257"/>
    <lineage>
        <taxon>Eukaryota</taxon>
        <taxon>Metazoa</taxon>
        <taxon>Chordata</taxon>
        <taxon>Craniata</taxon>
        <taxon>Vertebrata</taxon>
        <taxon>Euteleostomi</taxon>
        <taxon>Mammalia</taxon>
        <taxon>Eutheria</taxon>
        <taxon>Laurasiatheria</taxon>
        <taxon>Eulipotyphla</taxon>
        <taxon>Talpidae</taxon>
        <taxon>Galemys</taxon>
    </lineage>
</organism>
<dbReference type="OrthoDB" id="9945674at2759"/>